<dbReference type="EMBL" id="WVTB01000007">
    <property type="protein sequence ID" value="KAF3811366.1"/>
    <property type="molecule type" value="Genomic_DNA"/>
</dbReference>
<evidence type="ECO:0000313" key="26">
    <source>
        <dbReference type="Proteomes" id="UP000613401"/>
    </source>
</evidence>
<evidence type="ECO:0000256" key="6">
    <source>
        <dbReference type="ARBA" id="ARBA00022548"/>
    </source>
</evidence>
<dbReference type="InterPro" id="IPR019775">
    <property type="entry name" value="WD40_repeat_CS"/>
</dbReference>
<evidence type="ECO:0000256" key="21">
    <source>
        <dbReference type="PROSITE-ProRule" id="PRU00221"/>
    </source>
</evidence>
<evidence type="ECO:0000256" key="4">
    <source>
        <dbReference type="ARBA" id="ARBA00007410"/>
    </source>
</evidence>
<dbReference type="Proteomes" id="UP000613401">
    <property type="component" value="Unassembled WGS sequence"/>
</dbReference>
<dbReference type="PROSITE" id="PS50082">
    <property type="entry name" value="WD_REPEATS_2"/>
    <property type="match status" value="1"/>
</dbReference>
<dbReference type="InterPro" id="IPR030225">
    <property type="entry name" value="SCAP"/>
</dbReference>
<evidence type="ECO:0000256" key="2">
    <source>
        <dbReference type="ARBA" id="ARBA00004557"/>
    </source>
</evidence>
<keyword evidence="13" id="KW-0443">Lipid metabolism</keyword>
<dbReference type="InterPro" id="IPR015943">
    <property type="entry name" value="WD40/YVTN_repeat-like_dom_sf"/>
</dbReference>
<dbReference type="InterPro" id="IPR036322">
    <property type="entry name" value="WD40_repeat_dom_sf"/>
</dbReference>
<feature type="compositionally biased region" description="Low complexity" evidence="22">
    <location>
        <begin position="1037"/>
        <end position="1051"/>
    </location>
</feature>
<organism evidence="25 26">
    <name type="scientific">Colletotrichum gloeosporioides</name>
    <name type="common">Anthracnose fungus</name>
    <name type="synonym">Glomerella cingulata</name>
    <dbReference type="NCBI Taxonomy" id="474922"/>
    <lineage>
        <taxon>Eukaryota</taxon>
        <taxon>Fungi</taxon>
        <taxon>Dikarya</taxon>
        <taxon>Ascomycota</taxon>
        <taxon>Pezizomycotina</taxon>
        <taxon>Sordariomycetes</taxon>
        <taxon>Hypocreomycetidae</taxon>
        <taxon>Glomerellales</taxon>
        <taxon>Glomerellaceae</taxon>
        <taxon>Colletotrichum</taxon>
        <taxon>Colletotrichum gloeosporioides species complex</taxon>
    </lineage>
</organism>
<evidence type="ECO:0000256" key="5">
    <source>
        <dbReference type="ARBA" id="ARBA00019541"/>
    </source>
</evidence>
<feature type="transmembrane region" description="Helical" evidence="23">
    <location>
        <begin position="457"/>
        <end position="484"/>
    </location>
</feature>
<feature type="transmembrane region" description="Helical" evidence="23">
    <location>
        <begin position="77"/>
        <end position="100"/>
    </location>
</feature>
<comment type="caution">
    <text evidence="25">The sequence shown here is derived from an EMBL/GenBank/DDBJ whole genome shotgun (WGS) entry which is preliminary data.</text>
</comment>
<evidence type="ECO:0000256" key="16">
    <source>
        <dbReference type="ARBA" id="ARBA00023166"/>
    </source>
</evidence>
<evidence type="ECO:0000256" key="14">
    <source>
        <dbReference type="ARBA" id="ARBA00023121"/>
    </source>
</evidence>
<dbReference type="AlphaFoldDB" id="A0A8H4CWX9"/>
<evidence type="ECO:0000256" key="20">
    <source>
        <dbReference type="ARBA" id="ARBA00045958"/>
    </source>
</evidence>
<evidence type="ECO:0000256" key="1">
    <source>
        <dbReference type="ARBA" id="ARBA00004477"/>
    </source>
</evidence>
<keyword evidence="6" id="KW-0153">Cholesterol metabolism</keyword>
<evidence type="ECO:0000256" key="13">
    <source>
        <dbReference type="ARBA" id="ARBA00023098"/>
    </source>
</evidence>
<feature type="domain" description="SSD" evidence="24">
    <location>
        <begin position="328"/>
        <end position="486"/>
    </location>
</feature>
<dbReference type="Gene3D" id="2.130.10.10">
    <property type="entry name" value="YVTN repeat-like/Quinoprotein amine dehydrogenase"/>
    <property type="match status" value="1"/>
</dbReference>
<evidence type="ECO:0000313" key="25">
    <source>
        <dbReference type="EMBL" id="KAF3811366.1"/>
    </source>
</evidence>
<keyword evidence="10" id="KW-0256">Endoplasmic reticulum</keyword>
<evidence type="ECO:0000256" key="19">
    <source>
        <dbReference type="ARBA" id="ARBA00023329"/>
    </source>
</evidence>
<keyword evidence="16" id="KW-1207">Sterol metabolism</keyword>
<proteinExistence type="inferred from homology"/>
<evidence type="ECO:0000256" key="22">
    <source>
        <dbReference type="SAM" id="MobiDB-lite"/>
    </source>
</evidence>
<feature type="transmembrane region" description="Helical" evidence="23">
    <location>
        <begin position="532"/>
        <end position="550"/>
    </location>
</feature>
<dbReference type="PROSITE" id="PS00678">
    <property type="entry name" value="WD_REPEATS_1"/>
    <property type="match status" value="1"/>
</dbReference>
<keyword evidence="17" id="KW-0325">Glycoprotein</keyword>
<evidence type="ECO:0000256" key="3">
    <source>
        <dbReference type="ARBA" id="ARBA00004653"/>
    </source>
</evidence>
<feature type="region of interest" description="Disordered" evidence="22">
    <location>
        <begin position="1035"/>
        <end position="1054"/>
    </location>
</feature>
<evidence type="ECO:0000256" key="17">
    <source>
        <dbReference type="ARBA" id="ARBA00023180"/>
    </source>
</evidence>
<dbReference type="InterPro" id="IPR053958">
    <property type="entry name" value="HMGCR/SNAP/NPC1-like_SSD"/>
</dbReference>
<evidence type="ECO:0000256" key="8">
    <source>
        <dbReference type="ARBA" id="ARBA00022692"/>
    </source>
</evidence>
<dbReference type="GO" id="GO:0005789">
    <property type="term" value="C:endoplasmic reticulum membrane"/>
    <property type="evidence" value="ECO:0007669"/>
    <property type="project" value="UniProtKB-SubCell"/>
</dbReference>
<sequence length="1170" mass="130606">MTTHSITGAYRSAFGTLGWASLPPIVTITPSVRPHDSVTGFQALCIAKTWLAKPTTEAPILAPNHPLRRCFARYGRYAARHVVTTLIISVAVAAILIYPFPYLYTSDLSNGASNLPHHVWTAAQPLKENSTEPDVIMRSIWVHGSYMKALERDVLLGALELQDELLGPTKDFSPRRPVTTLRLHDPHVDLAPGDRDAFHVVNGLTNQSWFFHSPLQYWACSTERILDDADILSTVNARKTQPTSVNVTLRHSIVFSGKRFEDRKLMAADALVITLIHLRDSPVGRQWERKAEALATRMRNTWTAYPADGKSMTSQLYEFQFMPISVQDTVILALAYGLVSVYFLFSLSKLRAVKSKVGLIVTVFAQIVVSIMSSFTVCAVFRVDLSGIPQAAYPVVVLSMSLENIFRLINAVIMTPSENSTSSRISRAFGETAHIALASSAQNVFILWGLSKVVSPGVSAFCTFVSVAIVFDFFYLSTFFLAVLSVDVRRTELGDALAKASLKNNRYGQEQPLKRSWFEAMLQGKIALSTRIAGTVVMITFVLIAQWHFFENDTMFRLVRGIFRIGRDTVNFSQQKNAMLVDIHQARSPTSWLRLQDHESAREVINVIKPNSHSYIARVYDPLVFVLNGADRTPRMPERPLLPALYDFIDHHLKHFLVTVLFIVSAVRLLMHYLLWGDDAESRRNDDFSDQPLLAVETLPEEHALDVVLMSSSYDGHIISVGLDRSVRVWDVRSGIVGYSLADVEPPPENPFPVLAVATDKKSNWLALLSSRKVFLWNLQEHRWSKSVPVELNGQKPEGFFFGTPTFDYSSPLVIVRRNGTMTQIFPGSKEPMEFTICKSPLISVRPLVQKNAPGGNQQLSILTASRKGCIHVATHQQDNSWVSQSLDVHSVEDRDAYQVVPLSALSSFLVARSQTVDLVDAKTNTLLHTFETEPIQPRSLRCFHSSRRKPQCGSVGLVSFGIAYNHADSGDCIIQTYTCKEEGNVICFRNTSMPPSRSCSLWHDTIESKRQIANPGTWEALPNGFLVGVRKDNYDSGSSSGESSPTTTGGLRRRMYQRLEKRPSRSQDNWEVWVASELGREEIYETKPLHSEFENGSHLIISELGPMVKVGTASVAVGFGNIIKLITVGHQHFEDLAEAGNGDLLNLGSRRRKPAGSVTHQRMKVPSWI</sequence>
<dbReference type="SUPFAM" id="SSF50978">
    <property type="entry name" value="WD40 repeat-like"/>
    <property type="match status" value="1"/>
</dbReference>
<evidence type="ECO:0000259" key="24">
    <source>
        <dbReference type="PROSITE" id="PS50156"/>
    </source>
</evidence>
<dbReference type="GO" id="GO:0032933">
    <property type="term" value="P:SREBP signaling pathway"/>
    <property type="evidence" value="ECO:0007669"/>
    <property type="project" value="InterPro"/>
</dbReference>
<dbReference type="GO" id="GO:0045540">
    <property type="term" value="P:regulation of cholesterol biosynthetic process"/>
    <property type="evidence" value="ECO:0007669"/>
    <property type="project" value="TreeGrafter"/>
</dbReference>
<keyword evidence="12" id="KW-0333">Golgi apparatus</keyword>
<evidence type="ECO:0000256" key="9">
    <source>
        <dbReference type="ARBA" id="ARBA00022737"/>
    </source>
</evidence>
<evidence type="ECO:0000256" key="7">
    <source>
        <dbReference type="ARBA" id="ARBA00022574"/>
    </source>
</evidence>
<dbReference type="RefSeq" id="XP_045270525.1">
    <property type="nucleotide sequence ID" value="XM_045401796.1"/>
</dbReference>
<protein>
    <recommendedName>
        <fullName evidence="5">Sterol regulatory element-binding protein cleavage-activating protein</fullName>
    </recommendedName>
</protein>
<keyword evidence="8 23" id="KW-0812">Transmembrane</keyword>
<keyword evidence="18" id="KW-0753">Steroid metabolism</keyword>
<dbReference type="GO" id="GO:0000139">
    <property type="term" value="C:Golgi membrane"/>
    <property type="evidence" value="ECO:0007669"/>
    <property type="project" value="UniProtKB-SubCell"/>
</dbReference>
<dbReference type="InterPro" id="IPR001680">
    <property type="entry name" value="WD40_rpt"/>
</dbReference>
<dbReference type="GO" id="GO:0012507">
    <property type="term" value="C:ER to Golgi transport vesicle membrane"/>
    <property type="evidence" value="ECO:0007669"/>
    <property type="project" value="UniProtKB-SubCell"/>
</dbReference>
<dbReference type="InterPro" id="IPR000731">
    <property type="entry name" value="SSD"/>
</dbReference>
<evidence type="ECO:0000256" key="23">
    <source>
        <dbReference type="SAM" id="Phobius"/>
    </source>
</evidence>
<dbReference type="GO" id="GO:0032936">
    <property type="term" value="C:SREBP-SCAP complex"/>
    <property type="evidence" value="ECO:0007669"/>
    <property type="project" value="TreeGrafter"/>
</dbReference>
<dbReference type="PANTHER" id="PTHR46378">
    <property type="entry name" value="STEROL REGULATORY ELEMENT-BINDING PROTEIN CLEAVAGE-ACTIVATING PROTEIN"/>
    <property type="match status" value="1"/>
</dbReference>
<feature type="transmembrane region" description="Helical" evidence="23">
    <location>
        <begin position="329"/>
        <end position="347"/>
    </location>
</feature>
<dbReference type="GO" id="GO:0008203">
    <property type="term" value="P:cholesterol metabolic process"/>
    <property type="evidence" value="ECO:0007669"/>
    <property type="project" value="UniProtKB-KW"/>
</dbReference>
<dbReference type="Pfam" id="PF12349">
    <property type="entry name" value="Sterol-sensing"/>
    <property type="match status" value="1"/>
</dbReference>
<keyword evidence="14" id="KW-0446">Lipid-binding</keyword>
<reference evidence="25" key="1">
    <citation type="journal article" date="2020" name="Phytopathology">
        <title>Genome sequence and comparative analysis of Colletotrichum gloeosporioides isolated from Liriodendron leaves.</title>
        <authorList>
            <person name="Fu F.F."/>
            <person name="Hao Z."/>
            <person name="Wang P."/>
            <person name="Lu Y."/>
            <person name="Xue L.J."/>
            <person name="Wei G."/>
            <person name="Tian Y."/>
            <person name="Baishi H."/>
            <person name="Xu H."/>
            <person name="Shi J."/>
            <person name="Cheng T."/>
            <person name="Wang G."/>
            <person name="Yi Y."/>
            <person name="Chen J."/>
        </authorList>
    </citation>
    <scope>NUCLEOTIDE SEQUENCE</scope>
    <source>
        <strain evidence="25">Lc1</strain>
    </source>
</reference>
<comment type="similarity">
    <text evidence="4">Belongs to the WD repeat SCAP family.</text>
</comment>
<comment type="function">
    <text evidence="20">Escort protein required for cholesterol as well as lipid homeostasis. Regulates export of the SCAP-SREBP complex from the endoplasmic reticulum to the Golgi upon low cholesterol, thereby regulating the processing of sterol regulatory element-binding proteins (SREBPs) SREBF1/SREBP1 and SREBF2/SREBP2. At high sterol concentrations, formation of a ternary complex with INSIG (INSIG1 or INSIG2) leads to mask the ER export signal in SCAP, promoting retention of the complex in the endoplasmic reticulum. Low sterol concentrations trigger release of INSIG, a conformational change in the SSD domain of SCAP, unmasking of the ER export signal, promoting recruitment into COPII-coated vesicles and transport of the SCAP-SREBP to the Golgi: in the Golgi, SREBPs are then processed, releasing the transcription factor fragment of SREBPs from the membrane, its import into the nucleus and up-regulation of LDLR, INSIG1 and the mevalonate pathway. Binds cholesterol via its SSD domain.</text>
</comment>
<evidence type="ECO:0000256" key="10">
    <source>
        <dbReference type="ARBA" id="ARBA00022824"/>
    </source>
</evidence>
<feature type="transmembrane region" description="Helical" evidence="23">
    <location>
        <begin position="359"/>
        <end position="385"/>
    </location>
</feature>
<dbReference type="PROSITE" id="PS50156">
    <property type="entry name" value="SSD"/>
    <property type="match status" value="1"/>
</dbReference>
<comment type="subcellular location">
    <subcellularLocation>
        <location evidence="2">Cytoplasmic vesicle</location>
        <location evidence="2">COPII-coated vesicle membrane</location>
        <topology evidence="2">Multi-pass membrane protein</topology>
    </subcellularLocation>
    <subcellularLocation>
        <location evidence="1">Endoplasmic reticulum membrane</location>
        <topology evidence="1">Multi-pass membrane protein</topology>
    </subcellularLocation>
    <subcellularLocation>
        <location evidence="3">Golgi apparatus membrane</location>
        <topology evidence="3">Multi-pass membrane protein</topology>
    </subcellularLocation>
</comment>
<gene>
    <name evidence="25" type="ORF">GCG54_00001687</name>
</gene>
<evidence type="ECO:0000256" key="15">
    <source>
        <dbReference type="ARBA" id="ARBA00023136"/>
    </source>
</evidence>
<evidence type="ECO:0000256" key="18">
    <source>
        <dbReference type="ARBA" id="ARBA00023221"/>
    </source>
</evidence>
<keyword evidence="9" id="KW-0677">Repeat</keyword>
<dbReference type="PANTHER" id="PTHR46378:SF1">
    <property type="entry name" value="STEROL REGULATORY ELEMENT-BINDING PROTEIN CLEAVAGE-ACTIVATING PROTEIN"/>
    <property type="match status" value="1"/>
</dbReference>
<name>A0A8H4CWX9_COLGL</name>
<evidence type="ECO:0000256" key="12">
    <source>
        <dbReference type="ARBA" id="ARBA00023034"/>
    </source>
</evidence>
<keyword evidence="7 21" id="KW-0853">WD repeat</keyword>
<dbReference type="GeneID" id="69008854"/>
<evidence type="ECO:0000256" key="11">
    <source>
        <dbReference type="ARBA" id="ARBA00022989"/>
    </source>
</evidence>
<feature type="repeat" description="WD" evidence="21">
    <location>
        <begin position="718"/>
        <end position="735"/>
    </location>
</feature>
<dbReference type="GO" id="GO:0032934">
    <property type="term" value="F:sterol binding"/>
    <property type="evidence" value="ECO:0007669"/>
    <property type="project" value="InterPro"/>
</dbReference>
<keyword evidence="15 23" id="KW-0472">Membrane</keyword>
<keyword evidence="19" id="KW-0968">Cytoplasmic vesicle</keyword>
<accession>A0A8H4CWX9</accession>
<reference evidence="25" key="2">
    <citation type="submission" date="2020-03" db="EMBL/GenBank/DDBJ databases">
        <authorList>
            <person name="Fu F.-F."/>
            <person name="Chen J."/>
        </authorList>
    </citation>
    <scope>NUCLEOTIDE SEQUENCE</scope>
    <source>
        <strain evidence="25">Lc1</strain>
    </source>
</reference>
<keyword evidence="11 23" id="KW-1133">Transmembrane helix</keyword>
<keyword evidence="26" id="KW-1185">Reference proteome</keyword>